<dbReference type="FunFam" id="2.60.40.60:FF:000129">
    <property type="entry name" value="protocadherin alpha-C2 isoform X1"/>
    <property type="match status" value="1"/>
</dbReference>
<protein>
    <recommendedName>
        <fullName evidence="11">Cadherin domain-containing protein</fullName>
    </recommendedName>
</protein>
<dbReference type="InterPro" id="IPR050174">
    <property type="entry name" value="Protocadherin/Cadherin-CA"/>
</dbReference>
<evidence type="ECO:0000256" key="10">
    <source>
        <dbReference type="SAM" id="SignalP"/>
    </source>
</evidence>
<dbReference type="SMART" id="SM00112">
    <property type="entry name" value="CA"/>
    <property type="match status" value="3"/>
</dbReference>
<keyword evidence="3" id="KW-0677">Repeat</keyword>
<evidence type="ECO:0000256" key="4">
    <source>
        <dbReference type="ARBA" id="ARBA00022837"/>
    </source>
</evidence>
<dbReference type="PROSITE" id="PS00232">
    <property type="entry name" value="CADHERIN_1"/>
    <property type="match status" value="2"/>
</dbReference>
<dbReference type="InterPro" id="IPR015919">
    <property type="entry name" value="Cadherin-like_sf"/>
</dbReference>
<dbReference type="AlphaFoldDB" id="A0A673FEP5"/>
<dbReference type="InterPro" id="IPR002126">
    <property type="entry name" value="Cadherin-like_dom"/>
</dbReference>
<dbReference type="SUPFAM" id="SSF49313">
    <property type="entry name" value="Cadherin-like"/>
    <property type="match status" value="3"/>
</dbReference>
<dbReference type="GO" id="GO:0009653">
    <property type="term" value="P:anatomical structure morphogenesis"/>
    <property type="evidence" value="ECO:0007669"/>
    <property type="project" value="UniProtKB-ARBA"/>
</dbReference>
<reference evidence="12" key="2">
    <citation type="submission" date="2025-09" db="UniProtKB">
        <authorList>
            <consortium name="Ensembl"/>
        </authorList>
    </citation>
    <scope>IDENTIFICATION</scope>
</reference>
<evidence type="ECO:0000256" key="7">
    <source>
        <dbReference type="ARBA" id="ARBA00023136"/>
    </source>
</evidence>
<sequence>MADRKNLTFSHITFLWLVICVSVPVDGQIVYTMSEEVNIGTVVGNVVKDMNLNVQDLESRAFQLVFGTRTRYFDVNLKSGVLYLILRKALDREKEPVIRLMLTASDGGKTSRSGTLQIIVNILDTNDNAPVFRNPLYKVRVTENTPHGTKIIKLNATDMDEGSNGEITYLFSSHGQEKNLDVFSISTDSGEIEVKGNIDFEVKAFYELRVEAHDKASPPMTTNCKVLIEVIDVNDNAPEIVITSLLSSLREDAKTGTAVALVTVSDKDGAMNGKVSCKLLGNIPFKLESSYNNYYSVVLEGQLDRENMSKYNVTLVAVDEGTPPLSSTSVVYVDVSDVNDNPPQFNEKIISVYVKENTPLGTLIHTVLNVVQFQHQQCWTAPPHCYTSTSRA</sequence>
<evidence type="ECO:0000313" key="12">
    <source>
        <dbReference type="Ensembl" id="ENSSRHP00000000349.1"/>
    </source>
</evidence>
<dbReference type="PRINTS" id="PR00205">
    <property type="entry name" value="CADHERIN"/>
</dbReference>
<dbReference type="InterPro" id="IPR020894">
    <property type="entry name" value="Cadherin_CS"/>
</dbReference>
<dbReference type="InterPro" id="IPR013164">
    <property type="entry name" value="Cadherin_N"/>
</dbReference>
<dbReference type="PROSITE" id="PS50268">
    <property type="entry name" value="CADHERIN_2"/>
    <property type="match status" value="3"/>
</dbReference>
<keyword evidence="2" id="KW-0812">Transmembrane</keyword>
<keyword evidence="4 9" id="KW-0106">Calcium</keyword>
<feature type="chain" id="PRO_5025391296" description="Cadherin domain-containing protein" evidence="10">
    <location>
        <begin position="28"/>
        <end position="392"/>
    </location>
</feature>
<keyword evidence="13" id="KW-1185">Reference proteome</keyword>
<evidence type="ECO:0000256" key="8">
    <source>
        <dbReference type="ARBA" id="ARBA00023180"/>
    </source>
</evidence>
<keyword evidence="10" id="KW-0732">Signal</keyword>
<dbReference type="Gene3D" id="2.60.40.60">
    <property type="entry name" value="Cadherins"/>
    <property type="match status" value="4"/>
</dbReference>
<dbReference type="Pfam" id="PF08266">
    <property type="entry name" value="Cadherin_2"/>
    <property type="match status" value="1"/>
</dbReference>
<evidence type="ECO:0000256" key="6">
    <source>
        <dbReference type="ARBA" id="ARBA00022989"/>
    </source>
</evidence>
<dbReference type="Pfam" id="PF00028">
    <property type="entry name" value="Cadherin"/>
    <property type="match status" value="2"/>
</dbReference>
<evidence type="ECO:0000256" key="2">
    <source>
        <dbReference type="ARBA" id="ARBA00022692"/>
    </source>
</evidence>
<proteinExistence type="predicted"/>
<dbReference type="PANTHER" id="PTHR24028">
    <property type="entry name" value="CADHERIN-87A"/>
    <property type="match status" value="1"/>
</dbReference>
<organism evidence="12 13">
    <name type="scientific">Sinocyclocheilus rhinocerous</name>
    <dbReference type="NCBI Taxonomy" id="307959"/>
    <lineage>
        <taxon>Eukaryota</taxon>
        <taxon>Metazoa</taxon>
        <taxon>Chordata</taxon>
        <taxon>Craniata</taxon>
        <taxon>Vertebrata</taxon>
        <taxon>Euteleostomi</taxon>
        <taxon>Actinopterygii</taxon>
        <taxon>Neopterygii</taxon>
        <taxon>Teleostei</taxon>
        <taxon>Ostariophysi</taxon>
        <taxon>Cypriniformes</taxon>
        <taxon>Cyprinidae</taxon>
        <taxon>Cyprininae</taxon>
        <taxon>Sinocyclocheilus</taxon>
    </lineage>
</organism>
<dbReference type="GO" id="GO:0005886">
    <property type="term" value="C:plasma membrane"/>
    <property type="evidence" value="ECO:0007669"/>
    <property type="project" value="InterPro"/>
</dbReference>
<evidence type="ECO:0000256" key="9">
    <source>
        <dbReference type="PROSITE-ProRule" id="PRU00043"/>
    </source>
</evidence>
<reference evidence="12" key="1">
    <citation type="submission" date="2025-08" db="UniProtKB">
        <authorList>
            <consortium name="Ensembl"/>
        </authorList>
    </citation>
    <scope>IDENTIFICATION</scope>
</reference>
<dbReference type="PANTHER" id="PTHR24028:SF287">
    <property type="entry name" value="CADHERIN-RELATED NEURONAL RECEPTOR VARIABLE 1-RELATED"/>
    <property type="match status" value="1"/>
</dbReference>
<evidence type="ECO:0000256" key="3">
    <source>
        <dbReference type="ARBA" id="ARBA00022737"/>
    </source>
</evidence>
<feature type="signal peptide" evidence="10">
    <location>
        <begin position="1"/>
        <end position="27"/>
    </location>
</feature>
<evidence type="ECO:0000259" key="11">
    <source>
        <dbReference type="PROSITE" id="PS50268"/>
    </source>
</evidence>
<dbReference type="FunFam" id="2.60.40.60:FF:000002">
    <property type="entry name" value="Protocadherin alpha 2"/>
    <property type="match status" value="1"/>
</dbReference>
<feature type="domain" description="Cadherin" evidence="11">
    <location>
        <begin position="241"/>
        <end position="345"/>
    </location>
</feature>
<feature type="domain" description="Cadherin" evidence="11">
    <location>
        <begin position="32"/>
        <end position="132"/>
    </location>
</feature>
<dbReference type="Proteomes" id="UP000472270">
    <property type="component" value="Unassembled WGS sequence"/>
</dbReference>
<evidence type="ECO:0000313" key="13">
    <source>
        <dbReference type="Proteomes" id="UP000472270"/>
    </source>
</evidence>
<accession>A0A673FEP5</accession>
<evidence type="ECO:0000256" key="5">
    <source>
        <dbReference type="ARBA" id="ARBA00022889"/>
    </source>
</evidence>
<dbReference type="Ensembl" id="ENSSRHT00000000380.1">
    <property type="protein sequence ID" value="ENSSRHP00000000349.1"/>
    <property type="gene ID" value="ENSSRHG00000000284.1"/>
</dbReference>
<evidence type="ECO:0000256" key="1">
    <source>
        <dbReference type="ARBA" id="ARBA00004167"/>
    </source>
</evidence>
<dbReference type="GO" id="GO:0007156">
    <property type="term" value="P:homophilic cell adhesion via plasma membrane adhesion molecules"/>
    <property type="evidence" value="ECO:0007669"/>
    <property type="project" value="InterPro"/>
</dbReference>
<dbReference type="CDD" id="cd11304">
    <property type="entry name" value="Cadherin_repeat"/>
    <property type="match status" value="3"/>
</dbReference>
<dbReference type="GO" id="GO:0005509">
    <property type="term" value="F:calcium ion binding"/>
    <property type="evidence" value="ECO:0007669"/>
    <property type="project" value="UniProtKB-UniRule"/>
</dbReference>
<feature type="domain" description="Cadherin" evidence="11">
    <location>
        <begin position="133"/>
        <end position="240"/>
    </location>
</feature>
<keyword evidence="7" id="KW-0472">Membrane</keyword>
<comment type="subcellular location">
    <subcellularLocation>
        <location evidence="1">Membrane</location>
        <topology evidence="1">Single-pass membrane protein</topology>
    </subcellularLocation>
</comment>
<keyword evidence="8" id="KW-0325">Glycoprotein</keyword>
<keyword evidence="5" id="KW-0130">Cell adhesion</keyword>
<name>A0A673FEP5_9TELE</name>
<keyword evidence="6" id="KW-1133">Transmembrane helix</keyword>